<organism evidence="3 4">
    <name type="scientific">Oceanospirillum linum</name>
    <dbReference type="NCBI Taxonomy" id="966"/>
    <lineage>
        <taxon>Bacteria</taxon>
        <taxon>Pseudomonadati</taxon>
        <taxon>Pseudomonadota</taxon>
        <taxon>Gammaproteobacteria</taxon>
        <taxon>Oceanospirillales</taxon>
        <taxon>Oceanospirillaceae</taxon>
        <taxon>Oceanospirillum</taxon>
    </lineage>
</organism>
<dbReference type="Proteomes" id="UP000190064">
    <property type="component" value="Unassembled WGS sequence"/>
</dbReference>
<dbReference type="InterPro" id="IPR026881">
    <property type="entry name" value="WYL_dom"/>
</dbReference>
<evidence type="ECO:0000259" key="1">
    <source>
        <dbReference type="Pfam" id="PF13280"/>
    </source>
</evidence>
<dbReference type="RefSeq" id="WP_077242767.1">
    <property type="nucleotide sequence ID" value="NZ_FXTS01000001.1"/>
</dbReference>
<reference evidence="3" key="1">
    <citation type="submission" date="2017-02" db="EMBL/GenBank/DDBJ databases">
        <title>Draft Genome Sequence of the Salt Water Bacterium Oceanospirillum linum ATCC 11336.</title>
        <authorList>
            <person name="Trachtenberg A.M."/>
            <person name="Carney J.G."/>
            <person name="Linnane J.D."/>
            <person name="Rheaume B.A."/>
            <person name="Pitts N.L."/>
            <person name="Mykles D.L."/>
            <person name="Maclea K.S."/>
        </authorList>
    </citation>
    <scope>NUCLEOTIDE SEQUENCE [LARGE SCALE GENOMIC DNA]</scope>
    <source>
        <strain evidence="3">ATCC 11336</strain>
    </source>
</reference>
<dbReference type="Pfam" id="PF25583">
    <property type="entry name" value="WCX"/>
    <property type="match status" value="1"/>
</dbReference>
<dbReference type="PANTHER" id="PTHR34580:SF1">
    <property type="entry name" value="PROTEIN PAFC"/>
    <property type="match status" value="1"/>
</dbReference>
<comment type="caution">
    <text evidence="3">The sequence shown here is derived from an EMBL/GenBank/DDBJ whole genome shotgun (WGS) entry which is preliminary data.</text>
</comment>
<protein>
    <submittedName>
        <fullName evidence="3">Uncharacterized protein</fullName>
    </submittedName>
</protein>
<dbReference type="EMBL" id="MTSD02000001">
    <property type="protein sequence ID" value="OOV88335.1"/>
    <property type="molecule type" value="Genomic_DNA"/>
</dbReference>
<name>A0A1T1HEV2_OCELI</name>
<dbReference type="InterPro" id="IPR057727">
    <property type="entry name" value="WCX_dom"/>
</dbReference>
<gene>
    <name evidence="3" type="ORF">BTA35_0202115</name>
</gene>
<accession>A0A1T1HEV2</accession>
<feature type="domain" description="WCX" evidence="2">
    <location>
        <begin position="250"/>
        <end position="331"/>
    </location>
</feature>
<dbReference type="AlphaFoldDB" id="A0A1T1HEV2"/>
<evidence type="ECO:0000313" key="3">
    <source>
        <dbReference type="EMBL" id="OOV88335.1"/>
    </source>
</evidence>
<dbReference type="Pfam" id="PF13280">
    <property type="entry name" value="WYL"/>
    <property type="match status" value="1"/>
</dbReference>
<proteinExistence type="predicted"/>
<sequence>MSDLVLRHLEMLRLIPRTAPGISTGDIENTLKDQGFSISRRSIQRDLEKLSLTYPLTCDSEGNTNYWYYTLREDQHILIPSMDHQAALTFKLAERHLMPLIPQQLKFFLNPYFVEADKVLNKHPSKLKKWLDTTRAISLGIQQQAPEMDEAVWAVFSQAIINQQQCEVVYHSRRSEEPRAYKISPLGIVIRGPVTYLLAIYDGYDDIRQMAMHRFKSAKAMVDDAFIPDHFDLDEYIREGQFGILTDEKPIQLKLKVSADVARSLTEVPLGDKQVIEAITPTDFRSDCRVSCMLPESWDLYRWLLSHGMSVQVESPVRIRKTFIDHLQTALDRNTSPISNPIENSSAII</sequence>
<evidence type="ECO:0000259" key="2">
    <source>
        <dbReference type="Pfam" id="PF25583"/>
    </source>
</evidence>
<dbReference type="PROSITE" id="PS52050">
    <property type="entry name" value="WYL"/>
    <property type="match status" value="1"/>
</dbReference>
<feature type="domain" description="WYL" evidence="1">
    <location>
        <begin position="153"/>
        <end position="219"/>
    </location>
</feature>
<dbReference type="PANTHER" id="PTHR34580">
    <property type="match status" value="1"/>
</dbReference>
<keyword evidence="4" id="KW-1185">Reference proteome</keyword>
<dbReference type="STRING" id="966.BTA35_0202115"/>
<dbReference type="InterPro" id="IPR051534">
    <property type="entry name" value="CBASS_pafABC_assoc_protein"/>
</dbReference>
<evidence type="ECO:0000313" key="4">
    <source>
        <dbReference type="Proteomes" id="UP000190064"/>
    </source>
</evidence>